<evidence type="ECO:0000313" key="1">
    <source>
        <dbReference type="EMBL" id="GBQ85663.1"/>
    </source>
</evidence>
<gene>
    <name evidence="1" type="ORF">AA14337_3132</name>
</gene>
<dbReference type="EMBL" id="BAPF01000054">
    <property type="protein sequence ID" value="GBQ85663.1"/>
    <property type="molecule type" value="Genomic_DNA"/>
</dbReference>
<organism evidence="1 2">
    <name type="scientific">Acetobacter malorum DSM 14337</name>
    <dbReference type="NCBI Taxonomy" id="1307910"/>
    <lineage>
        <taxon>Bacteria</taxon>
        <taxon>Pseudomonadati</taxon>
        <taxon>Pseudomonadota</taxon>
        <taxon>Alphaproteobacteria</taxon>
        <taxon>Acetobacterales</taxon>
        <taxon>Acetobacteraceae</taxon>
        <taxon>Acetobacter</taxon>
    </lineage>
</organism>
<proteinExistence type="predicted"/>
<protein>
    <submittedName>
        <fullName evidence="1">Uncharacterized protein</fullName>
    </submittedName>
</protein>
<keyword evidence="2" id="KW-1185">Reference proteome</keyword>
<dbReference type="Proteomes" id="UP001065047">
    <property type="component" value="Unassembled WGS sequence"/>
</dbReference>
<name>A0ABQ0PZU7_9PROT</name>
<evidence type="ECO:0000313" key="2">
    <source>
        <dbReference type="Proteomes" id="UP001065047"/>
    </source>
</evidence>
<reference evidence="1" key="1">
    <citation type="submission" date="2013-04" db="EMBL/GenBank/DDBJ databases">
        <title>The genome sequencing project of 58 acetic acid bacteria.</title>
        <authorList>
            <person name="Okamoto-Kainuma A."/>
            <person name="Ishikawa M."/>
            <person name="Umino S."/>
            <person name="Koizumi Y."/>
            <person name="Shiwa Y."/>
            <person name="Yoshikawa H."/>
            <person name="Matsutani M."/>
            <person name="Matsushita K."/>
        </authorList>
    </citation>
    <scope>NUCLEOTIDE SEQUENCE</scope>
    <source>
        <strain evidence="1">DSM 14337</strain>
    </source>
</reference>
<sequence length="112" mass="11940">MSTGEKMKAAVSDHLFYPLAILTHTGPDQKEDLVSFASPLQETMSVVEGGDQTRFSGKALMPCAVITSYLDKAWGHQAKEGGLSYTCTPLGDKEAKLDIVISKGTQPSAAVH</sequence>
<comment type="caution">
    <text evidence="1">The sequence shown here is derived from an EMBL/GenBank/DDBJ whole genome shotgun (WGS) entry which is preliminary data.</text>
</comment>
<accession>A0ABQ0PZU7</accession>